<proteinExistence type="predicted"/>
<feature type="coiled-coil region" evidence="1">
    <location>
        <begin position="112"/>
        <end position="146"/>
    </location>
</feature>
<organism evidence="3 4">
    <name type="scientific">Mycoplasma bradburyae</name>
    <dbReference type="NCBI Taxonomy" id="2963128"/>
    <lineage>
        <taxon>Bacteria</taxon>
        <taxon>Bacillati</taxon>
        <taxon>Mycoplasmatota</taxon>
        <taxon>Mollicutes</taxon>
        <taxon>Mycoplasmataceae</taxon>
        <taxon>Mycoplasma</taxon>
    </lineage>
</organism>
<evidence type="ECO:0000256" key="2">
    <source>
        <dbReference type="SAM" id="SignalP"/>
    </source>
</evidence>
<comment type="caution">
    <text evidence="3">The sequence shown here is derived from an EMBL/GenBank/DDBJ whole genome shotgun (WGS) entry which is preliminary data.</text>
</comment>
<protein>
    <recommendedName>
        <fullName evidence="5">Lipoprotein</fullName>
    </recommendedName>
</protein>
<evidence type="ECO:0000313" key="4">
    <source>
        <dbReference type="Proteomes" id="UP001216384"/>
    </source>
</evidence>
<evidence type="ECO:0008006" key="5">
    <source>
        <dbReference type="Google" id="ProtNLM"/>
    </source>
</evidence>
<gene>
    <name evidence="3" type="ORF">LNO71_02690</name>
</gene>
<dbReference type="RefSeq" id="WP_272404036.1">
    <property type="nucleotide sequence ID" value="NZ_JAJHZP010000014.1"/>
</dbReference>
<sequence length="255" mass="28427">MKRKSFLKTISFLGISTLVSLSATSCNALKTTEPIKEFKTDLKPETPINTETPINKKNSDPLIDNARAELTNIIKDKQSKINLYADYSKIKETLESAYNSSESINTNPDSTLEQLQKAIADLESAIDTAANNKEQFNNANEALIREFNSLKVTLNNKDEKLNSINQDKYSGIKFHLNSLYEVAENIVQSGLQPNGSLEVSSVMTANNSIKDEISLIDSQKINADKFADYEDLILTKLILKELSLKLECKIQITVS</sequence>
<evidence type="ECO:0000313" key="3">
    <source>
        <dbReference type="EMBL" id="MDC4183548.1"/>
    </source>
</evidence>
<reference evidence="3" key="1">
    <citation type="submission" date="2021-11" db="EMBL/GenBank/DDBJ databases">
        <title>Description of Mycoplasma bradburyaesp. nov.from sea birds: a tribute to a great mycoplasmologist.</title>
        <authorList>
            <person name="Ramirez A.S."/>
            <person name="Poveda C."/>
            <person name="Suarez-Perez A."/>
            <person name="Rosales R.S."/>
            <person name="Dijkman R."/>
            <person name="Feberwee A."/>
            <person name="Spergser J."/>
            <person name="Szostak M.P."/>
            <person name="Ressel L."/>
            <person name="Calabuig P."/>
            <person name="Catania S."/>
            <person name="Gobbo F."/>
            <person name="Timofte D."/>
            <person name="Poveda J.B."/>
        </authorList>
    </citation>
    <scope>NUCLEOTIDE SEQUENCE</scope>
    <source>
        <strain evidence="3">T264</strain>
    </source>
</reference>
<feature type="signal peptide" evidence="2">
    <location>
        <begin position="1"/>
        <end position="28"/>
    </location>
</feature>
<name>A0AAW6HR12_9MOLU</name>
<keyword evidence="1" id="KW-0175">Coiled coil</keyword>
<feature type="chain" id="PRO_5043992178" description="Lipoprotein" evidence="2">
    <location>
        <begin position="29"/>
        <end position="255"/>
    </location>
</feature>
<dbReference type="EMBL" id="JAJHZP010000014">
    <property type="protein sequence ID" value="MDC4183548.1"/>
    <property type="molecule type" value="Genomic_DNA"/>
</dbReference>
<dbReference type="Proteomes" id="UP001216384">
    <property type="component" value="Unassembled WGS sequence"/>
</dbReference>
<dbReference type="AlphaFoldDB" id="A0AAW6HR12"/>
<keyword evidence="2" id="KW-0732">Signal</keyword>
<dbReference type="PROSITE" id="PS51257">
    <property type="entry name" value="PROKAR_LIPOPROTEIN"/>
    <property type="match status" value="1"/>
</dbReference>
<evidence type="ECO:0000256" key="1">
    <source>
        <dbReference type="SAM" id="Coils"/>
    </source>
</evidence>
<accession>A0AAW6HR12</accession>